<name>A0A845DMB3_9BACI</name>
<evidence type="ECO:0000313" key="1">
    <source>
        <dbReference type="EMBL" id="MYL18630.1"/>
    </source>
</evidence>
<accession>A0A845DMB3</accession>
<organism evidence="1 2">
    <name type="scientific">Halobacillus litoralis</name>
    <dbReference type="NCBI Taxonomy" id="45668"/>
    <lineage>
        <taxon>Bacteria</taxon>
        <taxon>Bacillati</taxon>
        <taxon>Bacillota</taxon>
        <taxon>Bacilli</taxon>
        <taxon>Bacillales</taxon>
        <taxon>Bacillaceae</taxon>
        <taxon>Halobacillus</taxon>
    </lineage>
</organism>
<comment type="caution">
    <text evidence="1">The sequence shown here is derived from an EMBL/GenBank/DDBJ whole genome shotgun (WGS) entry which is preliminary data.</text>
</comment>
<sequence length="116" mass="13775">MDRVEGKAGVMREYRQAFFKQDFVMSYETTKSMEFEQRGTGEVIHMLMNKEITIVRDPDRVEDTESWRPVHNTSLRRFRKKTNQGQTPTSYGYPVTFNSAEELSTYLQKQIQQPER</sequence>
<reference evidence="1 2" key="1">
    <citation type="submission" date="2019-11" db="EMBL/GenBank/DDBJ databases">
        <title>Genome sequences of 17 halophilic strains isolated from different environments.</title>
        <authorList>
            <person name="Furrow R.E."/>
        </authorList>
    </citation>
    <scope>NUCLEOTIDE SEQUENCE [LARGE SCALE GENOMIC DNA]</scope>
    <source>
        <strain evidence="1 2">22511_23_Filter</strain>
    </source>
</reference>
<protein>
    <submittedName>
        <fullName evidence="1">Uncharacterized protein</fullName>
    </submittedName>
</protein>
<gene>
    <name evidence="1" type="ORF">GLW04_01940</name>
</gene>
<dbReference type="RefSeq" id="WP_160835087.1">
    <property type="nucleotide sequence ID" value="NZ_WMET01000001.1"/>
</dbReference>
<dbReference type="Proteomes" id="UP000460949">
    <property type="component" value="Unassembled WGS sequence"/>
</dbReference>
<dbReference type="EMBL" id="WMET01000001">
    <property type="protein sequence ID" value="MYL18630.1"/>
    <property type="molecule type" value="Genomic_DNA"/>
</dbReference>
<dbReference type="AlphaFoldDB" id="A0A845DMB3"/>
<evidence type="ECO:0000313" key="2">
    <source>
        <dbReference type="Proteomes" id="UP000460949"/>
    </source>
</evidence>
<proteinExistence type="predicted"/>